<dbReference type="InterPro" id="IPR000825">
    <property type="entry name" value="SUF_FeS_clus_asmbl_SufBD_core"/>
</dbReference>
<proteinExistence type="predicted"/>
<sequence length="283" mass="30319">MVAYGHQIISHQSIPGVSITAQTSDKGITAKIVIDEGRQVVQPIHLCFGLFERFGVQNVALELVVGANAKATLWSHCLFSVPDVARHAMEAVIRIGPGAELRYQEAHYHGASGGMEVVPRALVTLERGARLFSDFSLVTGLVGKLDVDFDVNVGEDAVAELTSKVFGHGTDKIKLKERLVLAGRNARGLIKSRMAVEDDASAEVIGMTEGNAAGARGHVDCTEIIKDRGVVSASPIVRVTHPEAKVTHEAAIGSVDRQQMETLMARGLTPEEAVYRIVGGLLR</sequence>
<dbReference type="InterPro" id="IPR055346">
    <property type="entry name" value="Fe-S_cluster_assembly_SufBD"/>
</dbReference>
<organism evidence="2 3">
    <name type="scientific">Sulfuricella denitrificans (strain DSM 22764 / NBRC 105220 / skB26)</name>
    <dbReference type="NCBI Taxonomy" id="1163617"/>
    <lineage>
        <taxon>Bacteria</taxon>
        <taxon>Pseudomonadati</taxon>
        <taxon>Pseudomonadota</taxon>
        <taxon>Betaproteobacteria</taxon>
        <taxon>Nitrosomonadales</taxon>
        <taxon>Sulfuricellaceae</taxon>
        <taxon>Sulfuricella</taxon>
    </lineage>
</organism>
<dbReference type="GO" id="GO:0016226">
    <property type="term" value="P:iron-sulfur cluster assembly"/>
    <property type="evidence" value="ECO:0007669"/>
    <property type="project" value="InterPro"/>
</dbReference>
<evidence type="ECO:0000313" key="3">
    <source>
        <dbReference type="Proteomes" id="UP000015559"/>
    </source>
</evidence>
<dbReference type="KEGG" id="sdr:SCD_n03084"/>
<dbReference type="PANTHER" id="PTHR30508">
    <property type="entry name" value="FES CLUSTER ASSEMBLY PROTEIN SUF"/>
    <property type="match status" value="1"/>
</dbReference>
<accession>S6AE26</accession>
<evidence type="ECO:0000259" key="1">
    <source>
        <dbReference type="Pfam" id="PF01458"/>
    </source>
</evidence>
<protein>
    <submittedName>
        <fullName evidence="2">Putative FeS assembly protein SufBD</fullName>
    </submittedName>
</protein>
<name>S6AE26_SULDS</name>
<reference evidence="2 3" key="1">
    <citation type="journal article" date="2012" name="Appl. Environ. Microbiol.">
        <title>Draft genome sequence of a psychrotolerant sulfur-oxidizing bacterium, Sulfuricella denitrificans skB26, and proteomic insights into cold adaptation.</title>
        <authorList>
            <person name="Watanabe T."/>
            <person name="Kojima H."/>
            <person name="Fukui M."/>
        </authorList>
    </citation>
    <scope>NUCLEOTIDE SEQUENCE [LARGE SCALE GENOMIC DNA]</scope>
    <source>
        <strain evidence="3">skB26</strain>
        <plasmid evidence="2 3">pSCD</plasmid>
    </source>
</reference>
<geneLocation type="plasmid" evidence="2 3">
    <name>pSCD</name>
</geneLocation>
<dbReference type="Proteomes" id="UP000015559">
    <property type="component" value="Plasmid pSCD"/>
</dbReference>
<keyword evidence="2" id="KW-0614">Plasmid</keyword>
<dbReference type="AlphaFoldDB" id="S6AE26"/>
<feature type="domain" description="SUF system FeS cluster assembly SufBD core" evidence="1">
    <location>
        <begin position="61"/>
        <end position="279"/>
    </location>
</feature>
<dbReference type="PANTHER" id="PTHR30508:SF6">
    <property type="entry name" value="UPF0051 PROTEIN MJ0034"/>
    <property type="match status" value="1"/>
</dbReference>
<dbReference type="InterPro" id="IPR037284">
    <property type="entry name" value="SUF_FeS_clus_asmbl_SufBD_sf"/>
</dbReference>
<dbReference type="HOGENOM" id="CLU_894122_0_0_4"/>
<evidence type="ECO:0000313" key="2">
    <source>
        <dbReference type="EMBL" id="BAN36883.1"/>
    </source>
</evidence>
<dbReference type="Pfam" id="PF01458">
    <property type="entry name" value="SUFBD_core"/>
    <property type="match status" value="1"/>
</dbReference>
<dbReference type="EMBL" id="AP013067">
    <property type="protein sequence ID" value="BAN36883.1"/>
    <property type="molecule type" value="Genomic_DNA"/>
</dbReference>
<keyword evidence="3" id="KW-1185">Reference proteome</keyword>
<gene>
    <name evidence="2" type="ORF">SCD_n03084</name>
</gene>
<dbReference type="SUPFAM" id="SSF101960">
    <property type="entry name" value="Stabilizer of iron transporter SufD"/>
    <property type="match status" value="1"/>
</dbReference>